<accession>A0A9N9RTI2</accession>
<feature type="chain" id="PRO_5040281168" description="DUF4789 domain-containing protein" evidence="1">
    <location>
        <begin position="32"/>
        <end position="481"/>
    </location>
</feature>
<evidence type="ECO:0000259" key="2">
    <source>
        <dbReference type="Pfam" id="PF16033"/>
    </source>
</evidence>
<feature type="signal peptide" evidence="1">
    <location>
        <begin position="1"/>
        <end position="31"/>
    </location>
</feature>
<dbReference type="AlphaFoldDB" id="A0A9N9RTI2"/>
<reference evidence="3" key="1">
    <citation type="submission" date="2022-01" db="EMBL/GenBank/DDBJ databases">
        <authorList>
            <person name="King R."/>
        </authorList>
    </citation>
    <scope>NUCLEOTIDE SEQUENCE</scope>
</reference>
<dbReference type="InterPro" id="IPR031993">
    <property type="entry name" value="DUF4789"/>
</dbReference>
<dbReference type="Proteomes" id="UP001153620">
    <property type="component" value="Chromosome 2"/>
</dbReference>
<dbReference type="PANTHER" id="PTHR21177">
    <property type="entry name" value="IP06524P-RELATED"/>
    <property type="match status" value="1"/>
</dbReference>
<feature type="domain" description="DUF4789" evidence="2">
    <location>
        <begin position="80"/>
        <end position="151"/>
    </location>
</feature>
<dbReference type="OrthoDB" id="6328618at2759"/>
<organism evidence="3 4">
    <name type="scientific">Chironomus riparius</name>
    <dbReference type="NCBI Taxonomy" id="315576"/>
    <lineage>
        <taxon>Eukaryota</taxon>
        <taxon>Metazoa</taxon>
        <taxon>Ecdysozoa</taxon>
        <taxon>Arthropoda</taxon>
        <taxon>Hexapoda</taxon>
        <taxon>Insecta</taxon>
        <taxon>Pterygota</taxon>
        <taxon>Neoptera</taxon>
        <taxon>Endopterygota</taxon>
        <taxon>Diptera</taxon>
        <taxon>Nematocera</taxon>
        <taxon>Chironomoidea</taxon>
        <taxon>Chironomidae</taxon>
        <taxon>Chironominae</taxon>
        <taxon>Chironomus</taxon>
    </lineage>
</organism>
<dbReference type="PANTHER" id="PTHR21177:SF7">
    <property type="entry name" value="GH11627P"/>
    <property type="match status" value="1"/>
</dbReference>
<gene>
    <name evidence="3" type="ORF">CHIRRI_LOCUS5674</name>
</gene>
<feature type="domain" description="DUF4789" evidence="2">
    <location>
        <begin position="182"/>
        <end position="228"/>
    </location>
</feature>
<keyword evidence="4" id="KW-1185">Reference proteome</keyword>
<reference evidence="3" key="2">
    <citation type="submission" date="2022-10" db="EMBL/GenBank/DDBJ databases">
        <authorList>
            <consortium name="ENA_rothamsted_submissions"/>
            <consortium name="culmorum"/>
            <person name="King R."/>
        </authorList>
    </citation>
    <scope>NUCLEOTIDE SEQUENCE</scope>
</reference>
<dbReference type="EMBL" id="OU895878">
    <property type="protein sequence ID" value="CAG9802769.1"/>
    <property type="molecule type" value="Genomic_DNA"/>
</dbReference>
<name>A0A9N9RTI2_9DIPT</name>
<sequence>MRYEIMKQAGRSGSVMHTCLKLILLIAAVYQRRSVNGLAISPPSWSDPNVNPCARMSNGWQHLYYSPLKGCFKIFTLGYPCPETMELSPIKNGMTGYGECSCTPGTVQLNNNSSSPCYKIFDRGPCDEGHYVNPVSNDKIVKTSQRYGECKKLKSCPPNKLFYPEKNECHEALTQGPCLNGKLLYTDENSIPKCTCSAKGALAKFYHRETKTCHKHFTKGSCPQGRLFLPTQSCGCDSSLAQYHNETNQCYELGSSGPCPNHGFEFTLNSQNEKYATCQCKAGYVKMQNGLCYRKWTKGPCIDGEVVSDENKCIKNPCEKNFLYFPQEQTCYRIGSRGPCSPQQVVVFDFTVKVSLDGVSHNGMCGCSGIIKTLDQSCLKEDDAPKSMCESPYVEFKGGCFKLYSKGPCGNGQWLERDKDHKGSGAIKCQCKPGYMPYDNTETEYGVSGCLGPTVMIARFLNGNRTYKFGFQRWNHVDVVA</sequence>
<keyword evidence="1" id="KW-0732">Signal</keyword>
<protein>
    <recommendedName>
        <fullName evidence="2">DUF4789 domain-containing protein</fullName>
    </recommendedName>
</protein>
<evidence type="ECO:0000256" key="1">
    <source>
        <dbReference type="SAM" id="SignalP"/>
    </source>
</evidence>
<proteinExistence type="predicted"/>
<evidence type="ECO:0000313" key="3">
    <source>
        <dbReference type="EMBL" id="CAG9802769.1"/>
    </source>
</evidence>
<dbReference type="Pfam" id="PF16033">
    <property type="entry name" value="DUF4789"/>
    <property type="match status" value="2"/>
</dbReference>
<evidence type="ECO:0000313" key="4">
    <source>
        <dbReference type="Proteomes" id="UP001153620"/>
    </source>
</evidence>